<comment type="subunit">
    <text evidence="2">Homodimer.</text>
</comment>
<organism evidence="3 4">
    <name type="scientific">Acetonema longum DSM 6540</name>
    <dbReference type="NCBI Taxonomy" id="1009370"/>
    <lineage>
        <taxon>Bacteria</taxon>
        <taxon>Bacillati</taxon>
        <taxon>Bacillota</taxon>
        <taxon>Negativicutes</taxon>
        <taxon>Acetonemataceae</taxon>
        <taxon>Acetonema</taxon>
    </lineage>
</organism>
<keyword evidence="2" id="KW-0460">Magnesium</keyword>
<dbReference type="FunFam" id="3.40.1180.10:FF:000001">
    <property type="entry name" value="(2E,6E)-farnesyl-diphosphate-specific ditrans,polycis-undecaprenyl-diphosphate synthase"/>
    <property type="match status" value="1"/>
</dbReference>
<evidence type="ECO:0000313" key="3">
    <source>
        <dbReference type="EMBL" id="EGO63186.1"/>
    </source>
</evidence>
<sequence length="261" mass="29699">MWKKWLLLNQTHGNETEIQDLYGAIQKNNLPQHVGIIMDGNGRWAQKRGLPRVMGHRAGVGSLRKIVQAAYEIGLNVITVYAFSTENWKRPSDEVDFLMELFSSYLEKNIDELEHNGVQLRFIGDIQGLSPALKNQFVSAQQRTANNQGLILNAAVNYGGRAEIVHAVRLILNKIAAGQLQAAALDESMIQQHLYTGDLPNPDLIIRPSGDKRLSNFLLWQSAYAEFWFTDICWPDFKPEHLVEALLDYQRRERRFGGLKT</sequence>
<feature type="active site" evidence="2">
    <location>
        <position position="39"/>
    </location>
</feature>
<dbReference type="eggNOG" id="COG0020">
    <property type="taxonomic scope" value="Bacteria"/>
</dbReference>
<proteinExistence type="inferred from homology"/>
<feature type="binding site" evidence="2">
    <location>
        <begin position="213"/>
        <end position="215"/>
    </location>
    <ligand>
        <name>substrate</name>
    </ligand>
</feature>
<comment type="cofactor">
    <cofactor evidence="2">
        <name>Mg(2+)</name>
        <dbReference type="ChEBI" id="CHEBI:18420"/>
    </cofactor>
    <text evidence="2">Binds 2 magnesium ions per subunit.</text>
</comment>
<feature type="binding site" evidence="2">
    <location>
        <position position="90"/>
    </location>
    <ligand>
        <name>substrate</name>
    </ligand>
</feature>
<keyword evidence="4" id="KW-1185">Reference proteome</keyword>
<dbReference type="GO" id="GO:0030145">
    <property type="term" value="F:manganese ion binding"/>
    <property type="evidence" value="ECO:0007669"/>
    <property type="project" value="TreeGrafter"/>
</dbReference>
<dbReference type="Pfam" id="PF01255">
    <property type="entry name" value="Prenyltransf"/>
    <property type="match status" value="1"/>
</dbReference>
<dbReference type="AlphaFoldDB" id="F7NL81"/>
<feature type="binding site" evidence="2">
    <location>
        <position position="207"/>
    </location>
    <ligand>
        <name>substrate</name>
    </ligand>
</feature>
<comment type="similarity">
    <text evidence="2">Belongs to the UPP synthase family.</text>
</comment>
<accession>F7NL81</accession>
<dbReference type="PANTHER" id="PTHR10291">
    <property type="entry name" value="DEHYDRODOLICHYL DIPHOSPHATE SYNTHASE FAMILY MEMBER"/>
    <property type="match status" value="1"/>
</dbReference>
<dbReference type="Proteomes" id="UP000003240">
    <property type="component" value="Unassembled WGS sequence"/>
</dbReference>
<dbReference type="EC" id="2.5.1.-" evidence="2"/>
<comment type="function">
    <text evidence="2">Catalyzes the condensation of isopentenyl diphosphate (IPP) with allylic pyrophosphates generating different type of terpenoids.</text>
</comment>
<dbReference type="STRING" id="1009370.ALO_14267"/>
<dbReference type="HAMAP" id="MF_01139">
    <property type="entry name" value="ISPT"/>
    <property type="match status" value="1"/>
</dbReference>
<gene>
    <name evidence="3" type="ORF">ALO_14267</name>
</gene>
<dbReference type="GO" id="GO:0016094">
    <property type="term" value="P:polyprenol biosynthetic process"/>
    <property type="evidence" value="ECO:0007669"/>
    <property type="project" value="TreeGrafter"/>
</dbReference>
<evidence type="ECO:0000256" key="2">
    <source>
        <dbReference type="HAMAP-Rule" id="MF_01139"/>
    </source>
</evidence>
<feature type="binding site" evidence="2">
    <location>
        <position position="226"/>
    </location>
    <ligand>
        <name>Mg(2+)</name>
        <dbReference type="ChEBI" id="CHEBI:18420"/>
    </ligand>
</feature>
<evidence type="ECO:0000313" key="4">
    <source>
        <dbReference type="Proteomes" id="UP000003240"/>
    </source>
</evidence>
<dbReference type="GO" id="GO:0008834">
    <property type="term" value="F:ditrans,polycis-undecaprenyl-diphosphate synthase [(2E,6E)-farnesyl-diphosphate specific] activity"/>
    <property type="evidence" value="ECO:0007669"/>
    <property type="project" value="TreeGrafter"/>
</dbReference>
<feature type="binding site" evidence="2">
    <location>
        <position position="44"/>
    </location>
    <ligand>
        <name>substrate</name>
    </ligand>
</feature>
<reference evidence="3 4" key="1">
    <citation type="journal article" date="2011" name="EMBO J.">
        <title>Structural diversity of bacterial flagellar motors.</title>
        <authorList>
            <person name="Chen S."/>
            <person name="Beeby M."/>
            <person name="Murphy G.E."/>
            <person name="Leadbetter J.R."/>
            <person name="Hendrixson D.R."/>
            <person name="Briegel A."/>
            <person name="Li Z."/>
            <person name="Shi J."/>
            <person name="Tocheva E.I."/>
            <person name="Muller A."/>
            <person name="Dobro M.J."/>
            <person name="Jensen G.J."/>
        </authorList>
    </citation>
    <scope>NUCLEOTIDE SEQUENCE [LARGE SCALE GENOMIC DNA]</scope>
    <source>
        <strain evidence="3 4">DSM 6540</strain>
    </source>
</reference>
<dbReference type="PANTHER" id="PTHR10291:SF0">
    <property type="entry name" value="DEHYDRODOLICHYL DIPHOSPHATE SYNTHASE 2"/>
    <property type="match status" value="1"/>
</dbReference>
<feature type="binding site" evidence="2">
    <location>
        <position position="56"/>
    </location>
    <ligand>
        <name>substrate</name>
    </ligand>
</feature>
<dbReference type="NCBIfam" id="TIGR00055">
    <property type="entry name" value="uppS"/>
    <property type="match status" value="1"/>
</dbReference>
<feature type="binding site" evidence="2">
    <location>
        <begin position="40"/>
        <end position="43"/>
    </location>
    <ligand>
        <name>substrate</name>
    </ligand>
</feature>
<dbReference type="GO" id="GO:0005829">
    <property type="term" value="C:cytosol"/>
    <property type="evidence" value="ECO:0007669"/>
    <property type="project" value="TreeGrafter"/>
</dbReference>
<dbReference type="InterPro" id="IPR018520">
    <property type="entry name" value="UPP_synth-like_CS"/>
</dbReference>
<dbReference type="GO" id="GO:0000287">
    <property type="term" value="F:magnesium ion binding"/>
    <property type="evidence" value="ECO:0007669"/>
    <property type="project" value="UniProtKB-UniRule"/>
</dbReference>
<dbReference type="SUPFAM" id="SSF64005">
    <property type="entry name" value="Undecaprenyl diphosphate synthase"/>
    <property type="match status" value="1"/>
</dbReference>
<feature type="active site" description="Proton acceptor" evidence="2">
    <location>
        <position position="87"/>
    </location>
</feature>
<dbReference type="InterPro" id="IPR036424">
    <property type="entry name" value="UPP_synth-like_sf"/>
</dbReference>
<dbReference type="EMBL" id="AFGF01000126">
    <property type="protein sequence ID" value="EGO63186.1"/>
    <property type="molecule type" value="Genomic_DNA"/>
</dbReference>
<protein>
    <recommendedName>
        <fullName evidence="2">Isoprenyl transferase</fullName>
        <ecNumber evidence="2">2.5.1.-</ecNumber>
    </recommendedName>
</protein>
<keyword evidence="1 2" id="KW-0808">Transferase</keyword>
<dbReference type="RefSeq" id="WP_004573426.1">
    <property type="nucleotide sequence ID" value="NZ_AFGF01000126.1"/>
</dbReference>
<dbReference type="NCBIfam" id="NF011405">
    <property type="entry name" value="PRK14830.1"/>
    <property type="match status" value="1"/>
</dbReference>
<dbReference type="CDD" id="cd00475">
    <property type="entry name" value="Cis_IPPS"/>
    <property type="match status" value="1"/>
</dbReference>
<feature type="binding site" evidence="2">
    <location>
        <position position="88"/>
    </location>
    <ligand>
        <name>substrate</name>
    </ligand>
</feature>
<name>F7NL81_9FIRM</name>
<feature type="binding site" evidence="2">
    <location>
        <begin position="84"/>
        <end position="86"/>
    </location>
    <ligand>
        <name>substrate</name>
    </ligand>
</feature>
<comment type="caution">
    <text evidence="3">The sequence shown here is derived from an EMBL/GenBank/DDBJ whole genome shotgun (WGS) entry which is preliminary data.</text>
</comment>
<feature type="binding site" evidence="2">
    <location>
        <position position="39"/>
    </location>
    <ligand>
        <name>Mg(2+)</name>
        <dbReference type="ChEBI" id="CHEBI:18420"/>
    </ligand>
</feature>
<dbReference type="PROSITE" id="PS01066">
    <property type="entry name" value="UPP_SYNTHASE"/>
    <property type="match status" value="1"/>
</dbReference>
<evidence type="ECO:0000256" key="1">
    <source>
        <dbReference type="ARBA" id="ARBA00022679"/>
    </source>
</evidence>
<dbReference type="InterPro" id="IPR001441">
    <property type="entry name" value="UPP_synth-like"/>
</dbReference>
<feature type="binding site" evidence="2">
    <location>
        <position position="52"/>
    </location>
    <ligand>
        <name>substrate</name>
    </ligand>
</feature>
<keyword evidence="2" id="KW-0479">Metal-binding</keyword>
<dbReference type="Gene3D" id="3.40.1180.10">
    <property type="entry name" value="Decaprenyl diphosphate synthase-like"/>
    <property type="match status" value="1"/>
</dbReference>